<dbReference type="Proteomes" id="UP000319627">
    <property type="component" value="Unassembled WGS sequence"/>
</dbReference>
<dbReference type="SUPFAM" id="SSF52833">
    <property type="entry name" value="Thioredoxin-like"/>
    <property type="match status" value="1"/>
</dbReference>
<evidence type="ECO:0000256" key="8">
    <source>
        <dbReference type="ARBA" id="ARBA00023284"/>
    </source>
</evidence>
<comment type="function">
    <text evidence="1">Thiol-specific peroxidase that catalyzes the reduction of hydrogen peroxide and organic hydroperoxides to water and alcohols, respectively. Plays a role in cell protection against oxidative stress by detoxifying peroxides and as sensor of hydrogen peroxide-mediated signaling events.</text>
</comment>
<comment type="similarity">
    <text evidence="10">Belongs to the peroxiredoxin family. BCP/PrxQ subfamily.</text>
</comment>
<comment type="caution">
    <text evidence="15">The sequence shown here is derived from an EMBL/GenBank/DDBJ whole genome shotgun (WGS) entry which is preliminary data.</text>
</comment>
<evidence type="ECO:0000256" key="12">
    <source>
        <dbReference type="ARBA" id="ARBA00049091"/>
    </source>
</evidence>
<keyword evidence="16" id="KW-1185">Reference proteome</keyword>
<dbReference type="GO" id="GO:0045454">
    <property type="term" value="P:cell redox homeostasis"/>
    <property type="evidence" value="ECO:0007669"/>
    <property type="project" value="TreeGrafter"/>
</dbReference>
<dbReference type="PANTHER" id="PTHR42801">
    <property type="entry name" value="THIOREDOXIN-DEPENDENT PEROXIDE REDUCTASE"/>
    <property type="match status" value="1"/>
</dbReference>
<dbReference type="PROSITE" id="PS51352">
    <property type="entry name" value="THIOREDOXIN_2"/>
    <property type="match status" value="1"/>
</dbReference>
<dbReference type="Pfam" id="PF00578">
    <property type="entry name" value="AhpC-TSA"/>
    <property type="match status" value="1"/>
</dbReference>
<keyword evidence="5" id="KW-0049">Antioxidant</keyword>
<dbReference type="InterPro" id="IPR000866">
    <property type="entry name" value="AhpC/TSA"/>
</dbReference>
<evidence type="ECO:0000256" key="9">
    <source>
        <dbReference type="ARBA" id="ARBA00032824"/>
    </source>
</evidence>
<organism evidence="15 16">
    <name type="scientific">Azomonas agilis</name>
    <dbReference type="NCBI Taxonomy" id="116849"/>
    <lineage>
        <taxon>Bacteria</taxon>
        <taxon>Pseudomonadati</taxon>
        <taxon>Pseudomonadota</taxon>
        <taxon>Gammaproteobacteria</taxon>
        <taxon>Pseudomonadales</taxon>
        <taxon>Pseudomonadaceae</taxon>
        <taxon>Azomonas</taxon>
    </lineage>
</organism>
<keyword evidence="6" id="KW-0560">Oxidoreductase</keyword>
<comment type="catalytic activity">
    <reaction evidence="12">
        <text>a hydroperoxide + [thioredoxin]-dithiol = an alcohol + [thioredoxin]-disulfide + H2O</text>
        <dbReference type="Rhea" id="RHEA:62620"/>
        <dbReference type="Rhea" id="RHEA-COMP:10698"/>
        <dbReference type="Rhea" id="RHEA-COMP:10700"/>
        <dbReference type="ChEBI" id="CHEBI:15377"/>
        <dbReference type="ChEBI" id="CHEBI:29950"/>
        <dbReference type="ChEBI" id="CHEBI:30879"/>
        <dbReference type="ChEBI" id="CHEBI:35924"/>
        <dbReference type="ChEBI" id="CHEBI:50058"/>
        <dbReference type="EC" id="1.11.1.24"/>
    </reaction>
</comment>
<evidence type="ECO:0000256" key="5">
    <source>
        <dbReference type="ARBA" id="ARBA00022862"/>
    </source>
</evidence>
<feature type="domain" description="Thioredoxin" evidence="14">
    <location>
        <begin position="2"/>
        <end position="155"/>
    </location>
</feature>
<dbReference type="InterPro" id="IPR036249">
    <property type="entry name" value="Thioredoxin-like_sf"/>
</dbReference>
<accession>A0A562I1Z5</accession>
<evidence type="ECO:0000256" key="1">
    <source>
        <dbReference type="ARBA" id="ARBA00003330"/>
    </source>
</evidence>
<evidence type="ECO:0000259" key="14">
    <source>
        <dbReference type="PROSITE" id="PS51352"/>
    </source>
</evidence>
<dbReference type="InterPro" id="IPR024706">
    <property type="entry name" value="Peroxiredoxin_AhpC-typ"/>
</dbReference>
<feature type="active site" description="Cysteine sulfenic acid (-SOH) intermediate; for peroxidase activity" evidence="13">
    <location>
        <position position="44"/>
    </location>
</feature>
<dbReference type="EMBL" id="VLKG01000006">
    <property type="protein sequence ID" value="TWH65061.1"/>
    <property type="molecule type" value="Genomic_DNA"/>
</dbReference>
<evidence type="ECO:0000313" key="15">
    <source>
        <dbReference type="EMBL" id="TWH65061.1"/>
    </source>
</evidence>
<evidence type="ECO:0000256" key="13">
    <source>
        <dbReference type="PIRSR" id="PIRSR000239-1"/>
    </source>
</evidence>
<evidence type="ECO:0000256" key="4">
    <source>
        <dbReference type="ARBA" id="ARBA00022559"/>
    </source>
</evidence>
<dbReference type="GO" id="GO:0034599">
    <property type="term" value="P:cellular response to oxidative stress"/>
    <property type="evidence" value="ECO:0007669"/>
    <property type="project" value="TreeGrafter"/>
</dbReference>
<dbReference type="FunFam" id="3.40.30.10:FF:000007">
    <property type="entry name" value="Thioredoxin-dependent thiol peroxidase"/>
    <property type="match status" value="1"/>
</dbReference>
<gene>
    <name evidence="15" type="ORF">LX59_02005</name>
</gene>
<evidence type="ECO:0000256" key="7">
    <source>
        <dbReference type="ARBA" id="ARBA00023157"/>
    </source>
</evidence>
<reference evidence="15 16" key="1">
    <citation type="submission" date="2019-07" db="EMBL/GenBank/DDBJ databases">
        <title>Genomic Encyclopedia of Type Strains, Phase I: the one thousand microbial genomes (KMG-I) project.</title>
        <authorList>
            <person name="Kyrpides N."/>
        </authorList>
    </citation>
    <scope>NUCLEOTIDE SEQUENCE [LARGE SCALE GENOMIC DNA]</scope>
    <source>
        <strain evidence="15 16">DSM 375</strain>
    </source>
</reference>
<protein>
    <recommendedName>
        <fullName evidence="3">thioredoxin-dependent peroxiredoxin</fullName>
        <ecNumber evidence="3">1.11.1.24</ecNumber>
    </recommendedName>
    <alternativeName>
        <fullName evidence="9">Thioredoxin peroxidase</fullName>
    </alternativeName>
    <alternativeName>
        <fullName evidence="11">Thioredoxin-dependent peroxiredoxin Bcp</fullName>
    </alternativeName>
</protein>
<evidence type="ECO:0000256" key="3">
    <source>
        <dbReference type="ARBA" id="ARBA00013017"/>
    </source>
</evidence>
<keyword evidence="7" id="KW-1015">Disulfide bond</keyword>
<evidence type="ECO:0000256" key="10">
    <source>
        <dbReference type="ARBA" id="ARBA00038489"/>
    </source>
</evidence>
<dbReference type="PANTHER" id="PTHR42801:SF4">
    <property type="entry name" value="AHPC_TSA FAMILY PROTEIN"/>
    <property type="match status" value="1"/>
</dbReference>
<proteinExistence type="inferred from homology"/>
<dbReference type="EC" id="1.11.1.24" evidence="3"/>
<dbReference type="PIRSF" id="PIRSF000239">
    <property type="entry name" value="AHPC"/>
    <property type="match status" value="1"/>
</dbReference>
<evidence type="ECO:0000256" key="2">
    <source>
        <dbReference type="ARBA" id="ARBA00011245"/>
    </source>
</evidence>
<dbReference type="AlphaFoldDB" id="A0A562I1Z5"/>
<evidence type="ECO:0000256" key="6">
    <source>
        <dbReference type="ARBA" id="ARBA00023002"/>
    </source>
</evidence>
<evidence type="ECO:0000256" key="11">
    <source>
        <dbReference type="ARBA" id="ARBA00042639"/>
    </source>
</evidence>
<dbReference type="GO" id="GO:0008379">
    <property type="term" value="F:thioredoxin peroxidase activity"/>
    <property type="evidence" value="ECO:0007669"/>
    <property type="project" value="TreeGrafter"/>
</dbReference>
<dbReference type="GO" id="GO:0005737">
    <property type="term" value="C:cytoplasm"/>
    <property type="evidence" value="ECO:0007669"/>
    <property type="project" value="TreeGrafter"/>
</dbReference>
<comment type="subunit">
    <text evidence="2">Monomer.</text>
</comment>
<evidence type="ECO:0000313" key="16">
    <source>
        <dbReference type="Proteomes" id="UP000319627"/>
    </source>
</evidence>
<dbReference type="InterPro" id="IPR050924">
    <property type="entry name" value="Peroxiredoxin_BCP/PrxQ"/>
</dbReference>
<keyword evidence="8" id="KW-0676">Redox-active center</keyword>
<sequence length="156" mass="18002">MITLDAPIPDFQAQATSGLRVQSSALVGQQYLLYFYPKDSTPGCTTEAQDFRDRFAQFQQANTLIFGVSRDTLRSHENFRRKQELPFELISDANEHLCQLFDVLKMKKLYGREYLGIERSSFLIDQHGVLRYQWRNLKVKGHADQVLEAAQALQSQ</sequence>
<dbReference type="InterPro" id="IPR013766">
    <property type="entry name" value="Thioredoxin_domain"/>
</dbReference>
<dbReference type="CDD" id="cd03017">
    <property type="entry name" value="PRX_BCP"/>
    <property type="match status" value="1"/>
</dbReference>
<keyword evidence="4" id="KW-0575">Peroxidase</keyword>
<name>A0A562I1Z5_9GAMM</name>
<dbReference type="Gene3D" id="3.40.30.10">
    <property type="entry name" value="Glutaredoxin"/>
    <property type="match status" value="1"/>
</dbReference>